<organism evidence="2 3">
    <name type="scientific">Macleaya cordata</name>
    <name type="common">Five-seeded plume-poppy</name>
    <name type="synonym">Bocconia cordata</name>
    <dbReference type="NCBI Taxonomy" id="56857"/>
    <lineage>
        <taxon>Eukaryota</taxon>
        <taxon>Viridiplantae</taxon>
        <taxon>Streptophyta</taxon>
        <taxon>Embryophyta</taxon>
        <taxon>Tracheophyta</taxon>
        <taxon>Spermatophyta</taxon>
        <taxon>Magnoliopsida</taxon>
        <taxon>Ranunculales</taxon>
        <taxon>Papaveraceae</taxon>
        <taxon>Papaveroideae</taxon>
        <taxon>Macleaya</taxon>
    </lineage>
</organism>
<comment type="caution">
    <text evidence="2">The sequence shown here is derived from an EMBL/GenBank/DDBJ whole genome shotgun (WGS) entry which is preliminary data.</text>
</comment>
<gene>
    <name evidence="2" type="ORF">BVC80_1713g35</name>
</gene>
<protein>
    <submittedName>
        <fullName evidence="2">Uncharacterized protein</fullName>
    </submittedName>
</protein>
<name>A0A200Q2A1_MACCD</name>
<evidence type="ECO:0000256" key="1">
    <source>
        <dbReference type="SAM" id="MobiDB-lite"/>
    </source>
</evidence>
<dbReference type="InParanoid" id="A0A200Q2A1"/>
<dbReference type="Proteomes" id="UP000195402">
    <property type="component" value="Unassembled WGS sequence"/>
</dbReference>
<proteinExistence type="predicted"/>
<dbReference type="EMBL" id="MVGT01003297">
    <property type="protein sequence ID" value="OVA04604.1"/>
    <property type="molecule type" value="Genomic_DNA"/>
</dbReference>
<reference evidence="2 3" key="1">
    <citation type="journal article" date="2017" name="Mol. Plant">
        <title>The Genome of Medicinal Plant Macleaya cordata Provides New Insights into Benzylisoquinoline Alkaloids Metabolism.</title>
        <authorList>
            <person name="Liu X."/>
            <person name="Liu Y."/>
            <person name="Huang P."/>
            <person name="Ma Y."/>
            <person name="Qing Z."/>
            <person name="Tang Q."/>
            <person name="Cao H."/>
            <person name="Cheng P."/>
            <person name="Zheng Y."/>
            <person name="Yuan Z."/>
            <person name="Zhou Y."/>
            <person name="Liu J."/>
            <person name="Tang Z."/>
            <person name="Zhuo Y."/>
            <person name="Zhang Y."/>
            <person name="Yu L."/>
            <person name="Huang J."/>
            <person name="Yang P."/>
            <person name="Peng Q."/>
            <person name="Zhang J."/>
            <person name="Jiang W."/>
            <person name="Zhang Z."/>
            <person name="Lin K."/>
            <person name="Ro D.K."/>
            <person name="Chen X."/>
            <person name="Xiong X."/>
            <person name="Shang Y."/>
            <person name="Huang S."/>
            <person name="Zeng J."/>
        </authorList>
    </citation>
    <scope>NUCLEOTIDE SEQUENCE [LARGE SCALE GENOMIC DNA]</scope>
    <source>
        <strain evidence="3">cv. BLH2017</strain>
        <tissue evidence="2">Root</tissue>
    </source>
</reference>
<keyword evidence="3" id="KW-1185">Reference proteome</keyword>
<evidence type="ECO:0000313" key="3">
    <source>
        <dbReference type="Proteomes" id="UP000195402"/>
    </source>
</evidence>
<dbReference type="AlphaFoldDB" id="A0A200Q2A1"/>
<feature type="region of interest" description="Disordered" evidence="1">
    <location>
        <begin position="72"/>
        <end position="96"/>
    </location>
</feature>
<sequence length="96" mass="10788">MTTVSQGITLRTWYEHWRMVSQMWTHRVPVAGQRAQRVWEGAAREEAEGEREQLPKLLPVPVEPKKTLTGHVNTARMPMSGPPILARCASSTGEVP</sequence>
<evidence type="ECO:0000313" key="2">
    <source>
        <dbReference type="EMBL" id="OVA04604.1"/>
    </source>
</evidence>
<accession>A0A200Q2A1</accession>